<evidence type="ECO:0000313" key="1">
    <source>
        <dbReference type="EMBL" id="KAL1515284.1"/>
    </source>
</evidence>
<organism evidence="2 3">
    <name type="scientific">Prymnesium parvum</name>
    <name type="common">Toxic golden alga</name>
    <dbReference type="NCBI Taxonomy" id="97485"/>
    <lineage>
        <taxon>Eukaryota</taxon>
        <taxon>Haptista</taxon>
        <taxon>Haptophyta</taxon>
        <taxon>Prymnesiophyceae</taxon>
        <taxon>Prymnesiales</taxon>
        <taxon>Prymnesiaceae</taxon>
        <taxon>Prymnesium</taxon>
    </lineage>
</organism>
<protein>
    <submittedName>
        <fullName evidence="2">Uncharacterized protein</fullName>
    </submittedName>
</protein>
<dbReference type="EMBL" id="JBGBPQ010000011">
    <property type="protein sequence ID" value="KAL1515284.1"/>
    <property type="molecule type" value="Genomic_DNA"/>
</dbReference>
<reference evidence="2 3" key="1">
    <citation type="journal article" date="2024" name="Science">
        <title>Giant polyketide synthase enzymes in the biosynthesis of giant marine polyether toxins.</title>
        <authorList>
            <person name="Fallon T.R."/>
            <person name="Shende V.V."/>
            <person name="Wierzbicki I.H."/>
            <person name="Pendleton A.L."/>
            <person name="Watervoot N.F."/>
            <person name="Auber R.P."/>
            <person name="Gonzalez D.J."/>
            <person name="Wisecaver J.H."/>
            <person name="Moore B.S."/>
        </authorList>
    </citation>
    <scope>NUCLEOTIDE SEQUENCE [LARGE SCALE GENOMIC DNA]</scope>
    <source>
        <strain evidence="2 3">12B1</strain>
    </source>
</reference>
<evidence type="ECO:0000313" key="2">
    <source>
        <dbReference type="EMBL" id="KAL1515295.1"/>
    </source>
</evidence>
<evidence type="ECO:0000313" key="3">
    <source>
        <dbReference type="Proteomes" id="UP001515480"/>
    </source>
</evidence>
<dbReference type="Proteomes" id="UP001515480">
    <property type="component" value="Unassembled WGS sequence"/>
</dbReference>
<proteinExistence type="predicted"/>
<comment type="caution">
    <text evidence="2">The sequence shown here is derived from an EMBL/GenBank/DDBJ whole genome shotgun (WGS) entry which is preliminary data.</text>
</comment>
<name>A0AB34JA24_PRYPA</name>
<sequence>MLDYEAEEHHYAQSCREVQLHAHWGKRRARRRACVWKGDDRRVARDRADEDRPAGAIVFETRLRGLRRCGSDREGGLGGESWRRARPGGLESLAPDYFILMLSQRPSGSLELTDELGKARVRGHLGRVN</sequence>
<dbReference type="EMBL" id="JBGBPQ010000011">
    <property type="protein sequence ID" value="KAL1515295.1"/>
    <property type="molecule type" value="Genomic_DNA"/>
</dbReference>
<accession>A0AB34JA24</accession>
<dbReference type="AlphaFoldDB" id="A0AB34JA24"/>
<keyword evidence="3" id="KW-1185">Reference proteome</keyword>
<gene>
    <name evidence="1" type="ORF">AB1Y20_001916</name>
    <name evidence="2" type="ORF">AB1Y20_001927</name>
</gene>